<protein>
    <submittedName>
        <fullName evidence="3">Pilus assembly protein PilC</fullName>
    </submittedName>
</protein>
<evidence type="ECO:0000256" key="2">
    <source>
        <dbReference type="SAM" id="SignalP"/>
    </source>
</evidence>
<evidence type="ECO:0000313" key="3">
    <source>
        <dbReference type="EMBL" id="MQW92877.1"/>
    </source>
</evidence>
<evidence type="ECO:0000313" key="6">
    <source>
        <dbReference type="Proteomes" id="UP000480556"/>
    </source>
</evidence>
<dbReference type="SUPFAM" id="SSF50998">
    <property type="entry name" value="Quinoprotein alcohol dehydrogenase-like"/>
    <property type="match status" value="1"/>
</dbReference>
<evidence type="ECO:0000256" key="1">
    <source>
        <dbReference type="SAM" id="MobiDB-lite"/>
    </source>
</evidence>
<dbReference type="EMBL" id="WITK01000018">
    <property type="protein sequence ID" value="MQW92877.1"/>
    <property type="molecule type" value="Genomic_DNA"/>
</dbReference>
<keyword evidence="5" id="KW-1185">Reference proteome</keyword>
<sequence>MNKMKTFQKKLFSASVSTALTLTVCSAIPMSQASDISIYSDSEKGKTGILLMLDTSGSMGISSLVLPKNNKFGSPGDVNQSLCKPDTVKEREGDNSNPSIDYTQWVYNAIDTRAGSDTKGKTAFKKTVTVGGQAISYYLRGCGDATIDEKGKLIESETGKFDRLSRLKDAMIQLLSDTSLDNNVKIGLGHFSAKTDIKIGTSGSNRRELVDGHSGKILVPVAELTHDQRKRLIEELAAIESVDTKTMGNGNPAPKVGTVQYDLTLTSNTYPNNFKASSGTPTAHAYAEAGAYMMGTTTGKLTKPSNLGVLYDGSSIIRNTNTQEQLYYVCVGLDGNTGTALGATSMFCDNQWNRGMDSKYPGKFFDNNGPGALVVIKKPDGNGGWITVTPSQYKNEQEVINHLWNKYRATTSSITDAWFLHRSLPVGWRWGGWMKVDHEPMDIEPIGAKVWSHHLNHVKNMVSYRTSPFSLTSDNKDNLVGGFTHSVATSKDGDKYRAGASTSQCDGNGIYFLTDGAPNSTKDSMARTIMNLTLGSHGFSNKPTANILASPTIQASVFDGETGGWEYIGAYAKKLKDKTQNPSNMTIKTAVVGFGSSFEDLKDTQDCEALVRANPTGYNKDAYNACKWGSDEYGGGGFYYAENSDDIRNSILDFVRKVEVDIKPVATGTPTIPVDALNPTTLQNEAYYASFQPTVSSVSQIWMGNLNKYRIKNGELFSADGLQRLISTNGALNDAAQGFWAGGVLGQLKVGADFLTDGKVTTHRKIFTNRSLTGSTASAGNDLQVVDVDALFDGAFAGDSDKLYWLNALGYKLNELPSGFTKANLSTYATDKRLGAVMHSTPVLLTQEGQVSVQNNALVTTNRKDYLMYGSTQGILHVVNVSTGNEVFGFLPHEMMVNQKQALLLNDKTTGGMSNLFYGIDAPWVAHTQYTTTKNGLLTVKDSDRTETDEDESAALKGHQWIYGGLRMGGKSYYALNLTDLQNPEMMFHINPEDSNSAQPLKRMGQSWSKPTLAYVNWGGAKKLVMFVGGGYDAEGTVSCTEDANATNKGYECPTYQQTNKIGAGVYMFDAQNGELLWWTSVDNNDTPTDSQIRFTANSDLQYSVVSQINAIDRNADGLADHLYFADLAGQAFRVDLNNNPVIGQPTETDPNKDKEEINEAKKNVFGARTVTLFTEHKLNGLSPRFYEMPSVSVHTDTDTGGLFAAVAFSSGNRSAPLADSTQSANDGVFVVYDNDVIAKDLYAADYSLNTTKANTLKSLTIGGAVPRKTGNMFNAGWKHSFSSTSGSYKGMNDIYALDGMLYVNVFHKDGTGISGSCGGGVKGDSYLYQYCLPYGKCDFYTTGTTSPNRVKLGAGILGTGIGQGYGNKISTLGLIVNRDNPTPVDCALPVNKNLPQCQLFDNAVKLKQLRWYEAQ</sequence>
<dbReference type="Proteomes" id="UP000480556">
    <property type="component" value="Unassembled WGS sequence"/>
</dbReference>
<evidence type="ECO:0000313" key="5">
    <source>
        <dbReference type="Proteomes" id="UP000327478"/>
    </source>
</evidence>
<feature type="signal peptide" evidence="2">
    <location>
        <begin position="1"/>
        <end position="33"/>
    </location>
</feature>
<feature type="region of interest" description="Disordered" evidence="1">
    <location>
        <begin position="76"/>
        <end position="96"/>
    </location>
</feature>
<feature type="chain" id="PRO_5044623661" evidence="2">
    <location>
        <begin position="34"/>
        <end position="1416"/>
    </location>
</feature>
<dbReference type="Proteomes" id="UP000327478">
    <property type="component" value="Chromosome"/>
</dbReference>
<name>A0A5Q0P4A5_9GAMM</name>
<accession>A0A5Q0P4A5</accession>
<dbReference type="EMBL" id="CP045650">
    <property type="protein sequence ID" value="QGA11985.1"/>
    <property type="molecule type" value="Genomic_DNA"/>
</dbReference>
<organism evidence="3 6">
    <name type="scientific">Acinetobacter wanghuae</name>
    <dbReference type="NCBI Taxonomy" id="2662362"/>
    <lineage>
        <taxon>Bacteria</taxon>
        <taxon>Pseudomonadati</taxon>
        <taxon>Pseudomonadota</taxon>
        <taxon>Gammaproteobacteria</taxon>
        <taxon>Moraxellales</taxon>
        <taxon>Moraxellaceae</taxon>
        <taxon>Acinetobacter</taxon>
    </lineage>
</organism>
<reference evidence="5 6" key="1">
    <citation type="submission" date="2019-10" db="EMBL/GenBank/DDBJ databases">
        <authorList>
            <person name="Dong K."/>
        </authorList>
    </citation>
    <scope>NUCLEOTIDE SEQUENCE [LARGE SCALE GENOMIC DNA]</scope>
    <source>
        <strain evidence="4">Dk386</strain>
        <strain evidence="5">dk386</strain>
        <strain evidence="6">dk771</strain>
        <strain evidence="3">Dk771</strain>
    </source>
</reference>
<dbReference type="InterPro" id="IPR011047">
    <property type="entry name" value="Quinoprotein_ADH-like_sf"/>
</dbReference>
<evidence type="ECO:0000313" key="4">
    <source>
        <dbReference type="EMBL" id="QGA11985.1"/>
    </source>
</evidence>
<proteinExistence type="predicted"/>
<gene>
    <name evidence="4" type="ORF">GFH30_11665</name>
    <name evidence="3" type="ORF">GHJ48_10850</name>
</gene>
<keyword evidence="2" id="KW-0732">Signal</keyword>